<organism evidence="4 5">
    <name type="scientific">Lentinula edodes</name>
    <name type="common">Shiitake mushroom</name>
    <name type="synonym">Lentinus edodes</name>
    <dbReference type="NCBI Taxonomy" id="5353"/>
    <lineage>
        <taxon>Eukaryota</taxon>
        <taxon>Fungi</taxon>
        <taxon>Dikarya</taxon>
        <taxon>Basidiomycota</taxon>
        <taxon>Agaricomycotina</taxon>
        <taxon>Agaricomycetes</taxon>
        <taxon>Agaricomycetidae</taxon>
        <taxon>Agaricales</taxon>
        <taxon>Marasmiineae</taxon>
        <taxon>Omphalotaceae</taxon>
        <taxon>Lentinula</taxon>
    </lineage>
</organism>
<dbReference type="SUPFAM" id="SSF81606">
    <property type="entry name" value="PP2C-like"/>
    <property type="match status" value="1"/>
</dbReference>
<evidence type="ECO:0000313" key="5">
    <source>
        <dbReference type="Proteomes" id="UP000188533"/>
    </source>
</evidence>
<feature type="compositionally biased region" description="Basic and acidic residues" evidence="1">
    <location>
        <begin position="607"/>
        <end position="624"/>
    </location>
</feature>
<feature type="transmembrane region" description="Helical" evidence="2">
    <location>
        <begin position="548"/>
        <end position="565"/>
    </location>
</feature>
<feature type="compositionally biased region" description="Polar residues" evidence="1">
    <location>
        <begin position="646"/>
        <end position="658"/>
    </location>
</feature>
<dbReference type="STRING" id="5353.A0A1Q3EPI4"/>
<sequence>MRGTTVLVVLINSDGGLWTASLGDCQAVLGQKESSFWTTTILREEESAVAKNRVLGLIAVTRAIGDHQFKLPSIYTKRVFSLTIPGMNRPDHTQIIVKRNLTPPYVSGIPEVKYVKLHDGAREACLFMCSDGLLDLYGGENWQEKHIDIAELCKTWVDLVGEKLDSSSQSFDPKENLALFLLNRGLRGPPRSYTGEIWTSGWMTRPFWWKSCNRCPDIVIVEYVSPLYVFPVLSLCRLVLRSRLLAGGVSVVARAHHCHSLSQPFQLYTPLRSSLIFRILFMASNNTSTETVDLGKVVFGVTEPTFIMEMFVLLFYGIYTMLFGLYVYLQIHQRGQQRYYQISLLLLYLLATMAVVVSILIEKQMTLFTLDLTFTDDLSDPLVASHFISYANLTVAAEGIYVAANIIADALLLYRCYVVWGSKKYVIAGPIVISLVNTVIAIVSAALIKNNAGRLLNTAGVENTSLQAADIISYAFLSVNLFTNLMLTGLIAGRIWWIARDTRRSLGIDNSSDKSIGGIAAMVLESGLLYPVALVVGLALTVPGTVDVQAILTLIVGIAPTLIMVRTDLGISIENASNTDPNETEKAYKNFPEFERPAHGYNWTADMKGKAPERDVPETEERSNEITSLSPSDPVRDIDAPPPAFSESQYEGTSTLISSGPPAHRNEKQPQGLIVLNPPTMDE</sequence>
<feature type="domain" description="PPM-type phosphatase" evidence="3">
    <location>
        <begin position="1"/>
        <end position="184"/>
    </location>
</feature>
<reference evidence="4 5" key="2">
    <citation type="submission" date="2017-02" db="EMBL/GenBank/DDBJ databases">
        <title>A genome survey and senescence transcriptome analysis in Lentinula edodes.</title>
        <authorList>
            <person name="Sakamoto Y."/>
            <person name="Nakade K."/>
            <person name="Sato S."/>
            <person name="Yoshida Y."/>
            <person name="Miyazaki K."/>
            <person name="Natsume S."/>
            <person name="Konno N."/>
        </authorList>
    </citation>
    <scope>NUCLEOTIDE SEQUENCE [LARGE SCALE GENOMIC DNA]</scope>
    <source>
        <strain evidence="4 5">NBRC 111202</strain>
    </source>
</reference>
<accession>A0A1Q3EPI4</accession>
<dbReference type="EMBL" id="BDGU01001021">
    <property type="protein sequence ID" value="GAW09113.1"/>
    <property type="molecule type" value="Genomic_DNA"/>
</dbReference>
<dbReference type="PANTHER" id="PTHR13832">
    <property type="entry name" value="PROTEIN PHOSPHATASE 2C"/>
    <property type="match status" value="1"/>
</dbReference>
<dbReference type="PANTHER" id="PTHR13832:SF827">
    <property type="entry name" value="PROTEIN PHOSPHATASE 1L"/>
    <property type="match status" value="1"/>
</dbReference>
<dbReference type="Gene3D" id="3.60.40.10">
    <property type="entry name" value="PPM-type phosphatase domain"/>
    <property type="match status" value="1"/>
</dbReference>
<dbReference type="Proteomes" id="UP000188533">
    <property type="component" value="Unassembled WGS sequence"/>
</dbReference>
<keyword evidence="2" id="KW-0812">Transmembrane</keyword>
<feature type="transmembrane region" description="Helical" evidence="2">
    <location>
        <begin position="425"/>
        <end position="448"/>
    </location>
</feature>
<dbReference type="Pfam" id="PF00481">
    <property type="entry name" value="PP2C"/>
    <property type="match status" value="1"/>
</dbReference>
<evidence type="ECO:0000259" key="3">
    <source>
        <dbReference type="PROSITE" id="PS51746"/>
    </source>
</evidence>
<gene>
    <name evidence="4" type="ORF">LENED_011244</name>
</gene>
<name>A0A1Q3EPI4_LENED</name>
<feature type="transmembrane region" description="Helical" evidence="2">
    <location>
        <begin position="306"/>
        <end position="329"/>
    </location>
</feature>
<feature type="transmembrane region" description="Helical" evidence="2">
    <location>
        <begin position="471"/>
        <end position="497"/>
    </location>
</feature>
<keyword evidence="5" id="KW-1185">Reference proteome</keyword>
<keyword evidence="2" id="KW-0472">Membrane</keyword>
<protein>
    <submittedName>
        <fullName evidence="4">Phophatase 2c family protein</fullName>
    </submittedName>
</protein>
<reference evidence="4 5" key="1">
    <citation type="submission" date="2016-08" db="EMBL/GenBank/DDBJ databases">
        <authorList>
            <consortium name="Lentinula edodes genome sequencing consortium"/>
            <person name="Sakamoto Y."/>
            <person name="Nakade K."/>
            <person name="Sato S."/>
            <person name="Yoshida Y."/>
            <person name="Miyazaki K."/>
            <person name="Natsume S."/>
            <person name="Konno N."/>
        </authorList>
    </citation>
    <scope>NUCLEOTIDE SEQUENCE [LARGE SCALE GENOMIC DNA]</scope>
    <source>
        <strain evidence="4 5">NBRC 111202</strain>
    </source>
</reference>
<proteinExistence type="predicted"/>
<comment type="caution">
    <text evidence="4">The sequence shown here is derived from an EMBL/GenBank/DDBJ whole genome shotgun (WGS) entry which is preliminary data.</text>
</comment>
<keyword evidence="2" id="KW-1133">Transmembrane helix</keyword>
<feature type="transmembrane region" description="Helical" evidence="2">
    <location>
        <begin position="387"/>
        <end position="413"/>
    </location>
</feature>
<dbReference type="AlphaFoldDB" id="A0A1Q3EPI4"/>
<dbReference type="GO" id="GO:0004722">
    <property type="term" value="F:protein serine/threonine phosphatase activity"/>
    <property type="evidence" value="ECO:0007669"/>
    <property type="project" value="InterPro"/>
</dbReference>
<feature type="region of interest" description="Disordered" evidence="1">
    <location>
        <begin position="599"/>
        <end position="683"/>
    </location>
</feature>
<evidence type="ECO:0000256" key="1">
    <source>
        <dbReference type="SAM" id="MobiDB-lite"/>
    </source>
</evidence>
<dbReference type="InterPro" id="IPR015655">
    <property type="entry name" value="PP2C"/>
</dbReference>
<evidence type="ECO:0000313" key="4">
    <source>
        <dbReference type="EMBL" id="GAW09113.1"/>
    </source>
</evidence>
<dbReference type="PROSITE" id="PS51746">
    <property type="entry name" value="PPM_2"/>
    <property type="match status" value="1"/>
</dbReference>
<feature type="transmembrane region" description="Helical" evidence="2">
    <location>
        <begin position="518"/>
        <end position="542"/>
    </location>
</feature>
<dbReference type="InterPro" id="IPR036457">
    <property type="entry name" value="PPM-type-like_dom_sf"/>
</dbReference>
<feature type="transmembrane region" description="Helical" evidence="2">
    <location>
        <begin position="341"/>
        <end position="361"/>
    </location>
</feature>
<dbReference type="InterPro" id="IPR001932">
    <property type="entry name" value="PPM-type_phosphatase-like_dom"/>
</dbReference>
<evidence type="ECO:0000256" key="2">
    <source>
        <dbReference type="SAM" id="Phobius"/>
    </source>
</evidence>